<evidence type="ECO:0000313" key="2">
    <source>
        <dbReference type="EMBL" id="SDF90621.1"/>
    </source>
</evidence>
<dbReference type="STRING" id="366584.SAMN05216377_107262"/>
<gene>
    <name evidence="2" type="ORF">SAMN05216377_107262</name>
</gene>
<dbReference type="Proteomes" id="UP000198967">
    <property type="component" value="Unassembled WGS sequence"/>
</dbReference>
<dbReference type="InterPro" id="IPR036046">
    <property type="entry name" value="Acylphosphatase-like_dom_sf"/>
</dbReference>
<dbReference type="InterPro" id="IPR007024">
    <property type="entry name" value="BLUF_domain"/>
</dbReference>
<dbReference type="SMART" id="SM01034">
    <property type="entry name" value="BLUF"/>
    <property type="match status" value="1"/>
</dbReference>
<reference evidence="2 3" key="1">
    <citation type="submission" date="2016-10" db="EMBL/GenBank/DDBJ databases">
        <authorList>
            <person name="de Groot N.N."/>
        </authorList>
    </citation>
    <scope>NUCLEOTIDE SEQUENCE [LARGE SCALE GENOMIC DNA]</scope>
    <source>
        <strain evidence="2 3">CGMCC 4.3143</strain>
    </source>
</reference>
<dbReference type="Pfam" id="PF04940">
    <property type="entry name" value="BLUF"/>
    <property type="match status" value="1"/>
</dbReference>
<feature type="domain" description="BLUF" evidence="1">
    <location>
        <begin position="8"/>
        <end position="104"/>
    </location>
</feature>
<dbReference type="EMBL" id="FNBE01000007">
    <property type="protein sequence ID" value="SDF90621.1"/>
    <property type="molecule type" value="Genomic_DNA"/>
</dbReference>
<dbReference type="GO" id="GO:0071949">
    <property type="term" value="F:FAD binding"/>
    <property type="evidence" value="ECO:0007669"/>
    <property type="project" value="InterPro"/>
</dbReference>
<accession>A0A1G7PWL5</accession>
<organism evidence="2 3">
    <name type="scientific">Pseudonocardia oroxyli</name>
    <dbReference type="NCBI Taxonomy" id="366584"/>
    <lineage>
        <taxon>Bacteria</taxon>
        <taxon>Bacillati</taxon>
        <taxon>Actinomycetota</taxon>
        <taxon>Actinomycetes</taxon>
        <taxon>Pseudonocardiales</taxon>
        <taxon>Pseudonocardiaceae</taxon>
        <taxon>Pseudonocardia</taxon>
    </lineage>
</organism>
<dbReference type="Gene3D" id="3.30.70.100">
    <property type="match status" value="1"/>
</dbReference>
<dbReference type="SUPFAM" id="SSF54975">
    <property type="entry name" value="Acylphosphatase/BLUF domain-like"/>
    <property type="match status" value="1"/>
</dbReference>
<dbReference type="GO" id="GO:0009882">
    <property type="term" value="F:blue light photoreceptor activity"/>
    <property type="evidence" value="ECO:0007669"/>
    <property type="project" value="InterPro"/>
</dbReference>
<dbReference type="AlphaFoldDB" id="A0A1G7PWL5"/>
<name>A0A1G7PWL5_PSEOR</name>
<proteinExistence type="predicted"/>
<sequence length="144" mass="15646">MRMEPGMTHSLMYSSAAAFALDDREVAALLADSRRRNAENGVTGMLVYIRVDDERCAFLQVLEGPEASVEQTYARIAGDELHTDLTVLSRGPVAQRRFAGWSMRFAALPGDDLLDASGRGDADPFQLLRDGAAMERVLAALGAE</sequence>
<evidence type="ECO:0000313" key="3">
    <source>
        <dbReference type="Proteomes" id="UP000198967"/>
    </source>
</evidence>
<evidence type="ECO:0000259" key="1">
    <source>
        <dbReference type="PROSITE" id="PS50925"/>
    </source>
</evidence>
<dbReference type="OrthoDB" id="196105at2"/>
<protein>
    <submittedName>
        <fullName evidence="2">Sensors of blue-light using FAD</fullName>
    </submittedName>
</protein>
<dbReference type="PROSITE" id="PS50925">
    <property type="entry name" value="BLUF"/>
    <property type="match status" value="1"/>
</dbReference>
<keyword evidence="3" id="KW-1185">Reference proteome</keyword>